<dbReference type="AlphaFoldDB" id="A0A9X2Z8B7"/>
<dbReference type="Proteomes" id="UP001141629">
    <property type="component" value="Unassembled WGS sequence"/>
</dbReference>
<dbReference type="GO" id="GO:0004300">
    <property type="term" value="F:enoyl-CoA hydratase activity"/>
    <property type="evidence" value="ECO:0007669"/>
    <property type="project" value="TreeGrafter"/>
</dbReference>
<dbReference type="InterPro" id="IPR029069">
    <property type="entry name" value="HotDog_dom_sf"/>
</dbReference>
<dbReference type="GO" id="GO:0006635">
    <property type="term" value="P:fatty acid beta-oxidation"/>
    <property type="evidence" value="ECO:0007669"/>
    <property type="project" value="TreeGrafter"/>
</dbReference>
<dbReference type="RefSeq" id="WP_263999859.1">
    <property type="nucleotide sequence ID" value="NZ_JACKVK010000022.1"/>
</dbReference>
<dbReference type="EMBL" id="JACKVK010000022">
    <property type="protein sequence ID" value="MCV7424773.1"/>
    <property type="molecule type" value="Genomic_DNA"/>
</dbReference>
<feature type="domain" description="Peroxisomal multifunctional enzyme type 2-like N-terminal" evidence="3">
    <location>
        <begin position="44"/>
        <end position="138"/>
    </location>
</feature>
<feature type="domain" description="MaoC-like" evidence="2">
    <location>
        <begin position="161"/>
        <end position="260"/>
    </location>
</feature>
<sequence length="283" mass="31246">MQSDGFHLELLDKWGVERDFKVDPEQCVAYALATNDPIAAHLDGVYAPPVFAVVPVTVMMADATMSLVPDELMMRILHGEHDFRFHRPIEPGEVLTVRAKPVGIEGKESGVVVTTLIETRDTQGELVNEQYFVGFFRGGEFDGSAGVRSPGHTFPDHLRAEEPAVTVTARFDDDQTFRYSPASGDPMPIHLDDDFAKQMGLPGIIIHGLCTIAFTSHALIATVCPEDPARLERLAVRMSKPAFPGETITTSAWHATDGTYRFETRGDEEPDKYVITDGLAEFR</sequence>
<evidence type="ECO:0000259" key="2">
    <source>
        <dbReference type="Pfam" id="PF01575"/>
    </source>
</evidence>
<dbReference type="PANTHER" id="PTHR13078">
    <property type="entry name" value="PEROXISOMAL MULTIFUNCTIONAL ENZYME TYPE 2-RELATED"/>
    <property type="match status" value="1"/>
</dbReference>
<dbReference type="GO" id="GO:0044594">
    <property type="term" value="F:17-beta-hydroxysteroid dehydrogenase (NAD+) activity"/>
    <property type="evidence" value="ECO:0007669"/>
    <property type="project" value="TreeGrafter"/>
</dbReference>
<keyword evidence="5" id="KW-1185">Reference proteome</keyword>
<evidence type="ECO:0000313" key="5">
    <source>
        <dbReference type="Proteomes" id="UP001141629"/>
    </source>
</evidence>
<gene>
    <name evidence="4" type="ORF">H7K45_29965</name>
</gene>
<comment type="caution">
    <text evidence="4">The sequence shown here is derived from an EMBL/GenBank/DDBJ whole genome shotgun (WGS) entry which is preliminary data.</text>
</comment>
<comment type="similarity">
    <text evidence="1">Belongs to the enoyl-CoA hydratase/isomerase family.</text>
</comment>
<dbReference type="Pfam" id="PF22622">
    <property type="entry name" value="MFE-2_hydrat-2_N"/>
    <property type="match status" value="1"/>
</dbReference>
<dbReference type="InterPro" id="IPR054357">
    <property type="entry name" value="MFE-2_N"/>
</dbReference>
<dbReference type="Pfam" id="PF01575">
    <property type="entry name" value="MaoC_dehydratas"/>
    <property type="match status" value="1"/>
</dbReference>
<dbReference type="PANTHER" id="PTHR13078:SF56">
    <property type="entry name" value="PEROXISOMAL MULTIFUNCTIONAL ENZYME TYPE 2"/>
    <property type="match status" value="1"/>
</dbReference>
<organism evidence="4 5">
    <name type="scientific">Mycobacterium yunnanensis</name>
    <dbReference type="NCBI Taxonomy" id="368477"/>
    <lineage>
        <taxon>Bacteria</taxon>
        <taxon>Bacillati</taxon>
        <taxon>Actinomycetota</taxon>
        <taxon>Actinomycetes</taxon>
        <taxon>Mycobacteriales</taxon>
        <taxon>Mycobacteriaceae</taxon>
        <taxon>Mycobacterium</taxon>
    </lineage>
</organism>
<dbReference type="CDD" id="cd03441">
    <property type="entry name" value="R_hydratase_like"/>
    <property type="match status" value="1"/>
</dbReference>
<dbReference type="InterPro" id="IPR002539">
    <property type="entry name" value="MaoC-like_dom"/>
</dbReference>
<name>A0A9X2Z8B7_9MYCO</name>
<dbReference type="SUPFAM" id="SSF54637">
    <property type="entry name" value="Thioesterase/thiol ester dehydrase-isomerase"/>
    <property type="match status" value="2"/>
</dbReference>
<evidence type="ECO:0000256" key="1">
    <source>
        <dbReference type="ARBA" id="ARBA00005254"/>
    </source>
</evidence>
<reference evidence="4" key="1">
    <citation type="submission" date="2020-07" db="EMBL/GenBank/DDBJ databases">
        <authorList>
            <person name="Pettersson B.M.F."/>
            <person name="Behra P.R.K."/>
            <person name="Ramesh M."/>
            <person name="Das S."/>
            <person name="Dasgupta S."/>
            <person name="Kirsebom L.A."/>
        </authorList>
    </citation>
    <scope>NUCLEOTIDE SEQUENCE</scope>
    <source>
        <strain evidence="4">DSM 44838</strain>
    </source>
</reference>
<proteinExistence type="inferred from homology"/>
<dbReference type="GO" id="GO:0003857">
    <property type="term" value="F:(3S)-3-hydroxyacyl-CoA dehydrogenase (NAD+) activity"/>
    <property type="evidence" value="ECO:0007669"/>
    <property type="project" value="TreeGrafter"/>
</dbReference>
<accession>A0A9X2Z8B7</accession>
<protein>
    <submittedName>
        <fullName evidence="4">MaoC family dehydratase N-terminal domain-containing protein</fullName>
    </submittedName>
</protein>
<dbReference type="Gene3D" id="3.10.129.10">
    <property type="entry name" value="Hotdog Thioesterase"/>
    <property type="match status" value="1"/>
</dbReference>
<evidence type="ECO:0000259" key="3">
    <source>
        <dbReference type="Pfam" id="PF22622"/>
    </source>
</evidence>
<evidence type="ECO:0000313" key="4">
    <source>
        <dbReference type="EMBL" id="MCV7424773.1"/>
    </source>
</evidence>
<reference evidence="4" key="2">
    <citation type="journal article" date="2022" name="BMC Genomics">
        <title>Comparative genome analysis of mycobacteria focusing on tRNA and non-coding RNA.</title>
        <authorList>
            <person name="Behra P.R.K."/>
            <person name="Pettersson B.M.F."/>
            <person name="Ramesh M."/>
            <person name="Das S."/>
            <person name="Dasgupta S."/>
            <person name="Kirsebom L.A."/>
        </authorList>
    </citation>
    <scope>NUCLEOTIDE SEQUENCE</scope>
    <source>
        <strain evidence="4">DSM 44838</strain>
    </source>
</reference>